<dbReference type="SMART" id="SM00526">
    <property type="entry name" value="H15"/>
    <property type="match status" value="1"/>
</dbReference>
<keyword evidence="5 7" id="KW-0238">DNA-binding</keyword>
<dbReference type="PROSITE" id="PS51504">
    <property type="entry name" value="H15"/>
    <property type="match status" value="1"/>
</dbReference>
<keyword evidence="4 7" id="KW-0158">Chromosome</keyword>
<dbReference type="PANTHER" id="PTHR11467">
    <property type="entry name" value="HISTONE H1"/>
    <property type="match status" value="1"/>
</dbReference>
<feature type="region of interest" description="Disordered" evidence="8">
    <location>
        <begin position="90"/>
        <end position="223"/>
    </location>
</feature>
<dbReference type="Proteomes" id="UP001497382">
    <property type="component" value="Unassembled WGS sequence"/>
</dbReference>
<dbReference type="GO" id="GO:0045910">
    <property type="term" value="P:negative regulation of DNA recombination"/>
    <property type="evidence" value="ECO:0007669"/>
    <property type="project" value="TreeGrafter"/>
</dbReference>
<evidence type="ECO:0000256" key="1">
    <source>
        <dbReference type="ARBA" id="ARBA00002809"/>
    </source>
</evidence>
<dbReference type="GO" id="GO:0030261">
    <property type="term" value="P:chromosome condensation"/>
    <property type="evidence" value="ECO:0007669"/>
    <property type="project" value="TreeGrafter"/>
</dbReference>
<comment type="caution">
    <text evidence="10">The sequence shown here is derived from an EMBL/GenBank/DDBJ whole genome shotgun (WGS) entry which is preliminary data.</text>
</comment>
<evidence type="ECO:0000256" key="7">
    <source>
        <dbReference type="RuleBase" id="RU003894"/>
    </source>
</evidence>
<feature type="compositionally biased region" description="Low complexity" evidence="8">
    <location>
        <begin position="1"/>
        <end position="16"/>
    </location>
</feature>
<feature type="region of interest" description="Disordered" evidence="8">
    <location>
        <begin position="1"/>
        <end position="40"/>
    </location>
</feature>
<dbReference type="GO" id="GO:0030527">
    <property type="term" value="F:structural constituent of chromatin"/>
    <property type="evidence" value="ECO:0007669"/>
    <property type="project" value="InterPro"/>
</dbReference>
<evidence type="ECO:0000259" key="9">
    <source>
        <dbReference type="PROSITE" id="PS51504"/>
    </source>
</evidence>
<comment type="similarity">
    <text evidence="7">Belongs to the histone H1/H5 family.</text>
</comment>
<dbReference type="Gene3D" id="1.10.10.10">
    <property type="entry name" value="Winged helix-like DNA-binding domain superfamily/Winged helix DNA-binding domain"/>
    <property type="match status" value="1"/>
</dbReference>
<evidence type="ECO:0000256" key="8">
    <source>
        <dbReference type="SAM" id="MobiDB-lite"/>
    </source>
</evidence>
<feature type="domain" description="H15" evidence="9">
    <location>
        <begin position="34"/>
        <end position="108"/>
    </location>
</feature>
<evidence type="ECO:0000256" key="3">
    <source>
        <dbReference type="ARBA" id="ARBA00004286"/>
    </source>
</evidence>
<dbReference type="GO" id="GO:0005634">
    <property type="term" value="C:nucleus"/>
    <property type="evidence" value="ECO:0007669"/>
    <property type="project" value="UniProtKB-SubCell"/>
</dbReference>
<dbReference type="GO" id="GO:0006334">
    <property type="term" value="P:nucleosome assembly"/>
    <property type="evidence" value="ECO:0007669"/>
    <property type="project" value="InterPro"/>
</dbReference>
<comment type="function">
    <text evidence="1">Histones H1 are necessary for the condensation of nucleosome chains into higher-order structures.</text>
</comment>
<feature type="compositionally biased region" description="Basic residues" evidence="8">
    <location>
        <begin position="186"/>
        <end position="223"/>
    </location>
</feature>
<keyword evidence="11" id="KW-1185">Reference proteome</keyword>
<reference evidence="10 11" key="1">
    <citation type="submission" date="2024-04" db="EMBL/GenBank/DDBJ databases">
        <authorList>
            <person name="Rising A."/>
            <person name="Reimegard J."/>
            <person name="Sonavane S."/>
            <person name="Akerstrom W."/>
            <person name="Nylinder S."/>
            <person name="Hedman E."/>
            <person name="Kallberg Y."/>
        </authorList>
    </citation>
    <scope>NUCLEOTIDE SEQUENCE [LARGE SCALE GENOMIC DNA]</scope>
</reference>
<dbReference type="InterPro" id="IPR005819">
    <property type="entry name" value="H1/H5"/>
</dbReference>
<sequence length="223" mass="23492">MSEETAAVAATPAAATPKKKAKSGAVKSKANPPTHPKVSEMVVKSITTLKERGGSSLQAIKKHISSQYKVDIDRLTPFIKKYLKSAVAAGTLVQTKGKGANGSFKLSKKAKAPAKKTAKPKEKAEKKKKPAAKKSTGGTKKVAKPKSPKKAKKKAKAPAKKTAKPKEKAEKKKKPAAKKSTGGTKKVAKPKSPKKAKATKPKAPKPKKLKTPKKAAPKKAAKK</sequence>
<dbReference type="EMBL" id="CAXIEN010001554">
    <property type="protein sequence ID" value="CAL1302172.1"/>
    <property type="molecule type" value="Genomic_DNA"/>
</dbReference>
<dbReference type="InterPro" id="IPR036388">
    <property type="entry name" value="WH-like_DNA-bd_sf"/>
</dbReference>
<dbReference type="GO" id="GO:0003690">
    <property type="term" value="F:double-stranded DNA binding"/>
    <property type="evidence" value="ECO:0007669"/>
    <property type="project" value="TreeGrafter"/>
</dbReference>
<accession>A0AAV2C0Y7</accession>
<dbReference type="InterPro" id="IPR036390">
    <property type="entry name" value="WH_DNA-bd_sf"/>
</dbReference>
<evidence type="ECO:0000256" key="6">
    <source>
        <dbReference type="ARBA" id="ARBA00023242"/>
    </source>
</evidence>
<name>A0AAV2C0Y7_9ARAC</name>
<dbReference type="GO" id="GO:0000786">
    <property type="term" value="C:nucleosome"/>
    <property type="evidence" value="ECO:0007669"/>
    <property type="project" value="InterPro"/>
</dbReference>
<dbReference type="InterPro" id="IPR005818">
    <property type="entry name" value="Histone_H1/H5_H15"/>
</dbReference>
<dbReference type="PRINTS" id="PR00624">
    <property type="entry name" value="HISTONEH5"/>
</dbReference>
<dbReference type="CDD" id="cd00073">
    <property type="entry name" value="H15"/>
    <property type="match status" value="1"/>
</dbReference>
<dbReference type="GO" id="GO:0031492">
    <property type="term" value="F:nucleosomal DNA binding"/>
    <property type="evidence" value="ECO:0007669"/>
    <property type="project" value="TreeGrafter"/>
</dbReference>
<evidence type="ECO:0000313" key="10">
    <source>
        <dbReference type="EMBL" id="CAL1302172.1"/>
    </source>
</evidence>
<dbReference type="FunFam" id="1.10.10.10:FF:000140">
    <property type="entry name" value="Histone H1.0"/>
    <property type="match status" value="1"/>
</dbReference>
<dbReference type="PANTHER" id="PTHR11467:SF20">
    <property type="entry name" value="H15 DOMAIN-CONTAINING PROTEIN-RELATED"/>
    <property type="match status" value="1"/>
</dbReference>
<feature type="compositionally biased region" description="Basic residues" evidence="8">
    <location>
        <begin position="106"/>
        <end position="118"/>
    </location>
</feature>
<evidence type="ECO:0000313" key="11">
    <source>
        <dbReference type="Proteomes" id="UP001497382"/>
    </source>
</evidence>
<gene>
    <name evidence="10" type="ORF">LARSCL_LOCUS22947</name>
</gene>
<comment type="subcellular location">
    <subcellularLocation>
        <location evidence="3">Chromosome</location>
    </subcellularLocation>
    <subcellularLocation>
        <location evidence="2 7">Nucleus</location>
    </subcellularLocation>
</comment>
<dbReference type="AlphaFoldDB" id="A0AAV2C0Y7"/>
<feature type="compositionally biased region" description="Basic residues" evidence="8">
    <location>
        <begin position="141"/>
        <end position="163"/>
    </location>
</feature>
<evidence type="ECO:0000256" key="4">
    <source>
        <dbReference type="ARBA" id="ARBA00022454"/>
    </source>
</evidence>
<protein>
    <recommendedName>
        <fullName evidence="9">H15 domain-containing protein</fullName>
    </recommendedName>
</protein>
<organism evidence="10 11">
    <name type="scientific">Larinioides sclopetarius</name>
    <dbReference type="NCBI Taxonomy" id="280406"/>
    <lineage>
        <taxon>Eukaryota</taxon>
        <taxon>Metazoa</taxon>
        <taxon>Ecdysozoa</taxon>
        <taxon>Arthropoda</taxon>
        <taxon>Chelicerata</taxon>
        <taxon>Arachnida</taxon>
        <taxon>Araneae</taxon>
        <taxon>Araneomorphae</taxon>
        <taxon>Entelegynae</taxon>
        <taxon>Araneoidea</taxon>
        <taxon>Araneidae</taxon>
        <taxon>Larinioides</taxon>
    </lineage>
</organism>
<dbReference type="SUPFAM" id="SSF46785">
    <property type="entry name" value="Winged helix' DNA-binding domain"/>
    <property type="match status" value="1"/>
</dbReference>
<dbReference type="Pfam" id="PF00538">
    <property type="entry name" value="Linker_histone"/>
    <property type="match status" value="1"/>
</dbReference>
<evidence type="ECO:0000256" key="2">
    <source>
        <dbReference type="ARBA" id="ARBA00004123"/>
    </source>
</evidence>
<evidence type="ECO:0000256" key="5">
    <source>
        <dbReference type="ARBA" id="ARBA00023125"/>
    </source>
</evidence>
<proteinExistence type="inferred from homology"/>
<keyword evidence="6 7" id="KW-0539">Nucleus</keyword>